<sequence length="156" mass="17665">MVELIIEAEPKLMERLVELEQEAFGYGGMNEWHLVPIIRHGKVFVSKDNDVVVGAVQYMRDWDNPELAYMISVSVAGEARGKGIGTELLAKSIEILFDDKIIKVELTVEADNVAAVKVYKEKLGFEVTEFRKNEYGPGQDRLVMVLTKDKYIEDVT</sequence>
<keyword evidence="2" id="KW-0808">Transferase</keyword>
<dbReference type="EMBL" id="CP155573">
    <property type="protein sequence ID" value="XFO64702.1"/>
    <property type="molecule type" value="Genomic_DNA"/>
</dbReference>
<dbReference type="PANTHER" id="PTHR43617">
    <property type="entry name" value="L-AMINO ACID N-ACETYLTRANSFERASE"/>
    <property type="match status" value="1"/>
</dbReference>
<dbReference type="InterPro" id="IPR050276">
    <property type="entry name" value="MshD_Acetyltransferase"/>
</dbReference>
<feature type="domain" description="N-acetyltransferase" evidence="1">
    <location>
        <begin position="3"/>
        <end position="149"/>
    </location>
</feature>
<dbReference type="InterPro" id="IPR016181">
    <property type="entry name" value="Acyl_CoA_acyltransferase"/>
</dbReference>
<dbReference type="SUPFAM" id="SSF55729">
    <property type="entry name" value="Acyl-CoA N-acyltransferases (Nat)"/>
    <property type="match status" value="1"/>
</dbReference>
<organism evidence="2 3">
    <name type="scientific">Sporomusa silvacetica DSM 10669</name>
    <dbReference type="NCBI Taxonomy" id="1123289"/>
    <lineage>
        <taxon>Bacteria</taxon>
        <taxon>Bacillati</taxon>
        <taxon>Bacillota</taxon>
        <taxon>Negativicutes</taxon>
        <taxon>Selenomonadales</taxon>
        <taxon>Sporomusaceae</taxon>
        <taxon>Sporomusa</taxon>
    </lineage>
</organism>
<evidence type="ECO:0000313" key="2">
    <source>
        <dbReference type="EMBL" id="XFO64702.1"/>
    </source>
</evidence>
<proteinExistence type="predicted"/>
<dbReference type="Gene3D" id="3.40.630.30">
    <property type="match status" value="1"/>
</dbReference>
<evidence type="ECO:0000259" key="1">
    <source>
        <dbReference type="PROSITE" id="PS51186"/>
    </source>
</evidence>
<evidence type="ECO:0000313" key="3">
    <source>
        <dbReference type="Proteomes" id="UP000216752"/>
    </source>
</evidence>
<dbReference type="PROSITE" id="PS51186">
    <property type="entry name" value="GNAT"/>
    <property type="match status" value="1"/>
</dbReference>
<name>A0ABZ3IG95_9FIRM</name>
<dbReference type="GO" id="GO:0035447">
    <property type="term" value="F:mycothiol synthase activity"/>
    <property type="evidence" value="ECO:0007669"/>
    <property type="project" value="UniProtKB-EC"/>
</dbReference>
<keyword evidence="3" id="KW-1185">Reference proteome</keyword>
<protein>
    <submittedName>
        <fullName evidence="2">Mycothiol acetyltransferase</fullName>
        <ecNumber evidence="2">2.3.1.189</ecNumber>
    </submittedName>
</protein>
<accession>A0ABZ3IG95</accession>
<gene>
    <name evidence="2" type="primary">mshD</name>
    <name evidence="2" type="ORF">SPSIL_008050</name>
</gene>
<dbReference type="CDD" id="cd04301">
    <property type="entry name" value="NAT_SF"/>
    <property type="match status" value="1"/>
</dbReference>
<dbReference type="Proteomes" id="UP000216752">
    <property type="component" value="Chromosome"/>
</dbReference>
<keyword evidence="2" id="KW-0012">Acyltransferase</keyword>
<dbReference type="Pfam" id="PF00583">
    <property type="entry name" value="Acetyltransf_1"/>
    <property type="match status" value="1"/>
</dbReference>
<dbReference type="PANTHER" id="PTHR43617:SF34">
    <property type="entry name" value="PUTATIVE-RELATED"/>
    <property type="match status" value="1"/>
</dbReference>
<dbReference type="EC" id="2.3.1.189" evidence="2"/>
<dbReference type="RefSeq" id="WP_094605866.1">
    <property type="nucleotide sequence ID" value="NZ_CP155573.1"/>
</dbReference>
<reference evidence="2" key="1">
    <citation type="submission" date="2024-05" db="EMBL/GenBank/DDBJ databases">
        <title>Isolation and characterization of Sporomusa carbonis sp. nov., a carboxydotrophic hydrogenogen in the genus of Sporomusa isolated from a charcoal burning pile.</title>
        <authorList>
            <person name="Boeer T."/>
            <person name="Rosenbaum F."/>
            <person name="Eysell L."/>
            <person name="Mueller V."/>
            <person name="Daniel R."/>
            <person name="Poehlein A."/>
        </authorList>
    </citation>
    <scope>NUCLEOTIDE SEQUENCE [LARGE SCALE GENOMIC DNA]</scope>
    <source>
        <strain evidence="2">DSM 10669</strain>
    </source>
</reference>
<dbReference type="InterPro" id="IPR000182">
    <property type="entry name" value="GNAT_dom"/>
</dbReference>